<feature type="compositionally biased region" description="Basic and acidic residues" evidence="5">
    <location>
        <begin position="729"/>
        <end position="747"/>
    </location>
</feature>
<evidence type="ECO:0008006" key="10">
    <source>
        <dbReference type="Google" id="ProtNLM"/>
    </source>
</evidence>
<evidence type="ECO:0000256" key="1">
    <source>
        <dbReference type="ARBA" id="ARBA00022723"/>
    </source>
</evidence>
<dbReference type="KEGG" id="fcy:FRACYDRAFT_246814"/>
<dbReference type="PROSITE" id="PS50084">
    <property type="entry name" value="KH_TYPE_1"/>
    <property type="match status" value="1"/>
</dbReference>
<dbReference type="InterPro" id="IPR036612">
    <property type="entry name" value="KH_dom_type_1_sf"/>
</dbReference>
<dbReference type="Gene3D" id="1.10.287.110">
    <property type="entry name" value="DnaJ domain"/>
    <property type="match status" value="1"/>
</dbReference>
<sequence>MDTFLISCVILGLVKDEGGTETTKTKSKTKKDIDTFVLTEAKLKESFERVATSYHPEYPMFHQHNNTSVETVFRRILSSNHYLHTCLRHGFDTNQKASVYAEENQRFFNHRCFWDSRVDDDTFFIVGMTLFATTLKSIGLEKNDEIKSYIEKFCSQDDRDRAEKILMRDDAEWVKQKKRIIAEATEQALYIYIEAGNLVPLEVSDNDNDGAGADNDIETGEVTENNNNNNNGSSSSSSSSTTAAATTTTTTTAKTGNPKKRRKRINGGNKNSDSKWGNDDDDELPPPLIFRNDSEQRKNGGISSTICETKKSSRTIDTVNGGGKFDDDDRFKKRIGVKVLVHGLIGWSDLNGSIGTFMGRSPKTERKNDEVRYKINVTVTKETKLLVSCPNQIFLLKKDNFHFDDAEITDVSSDAFTHLYMKDLTILELEQYQQRAQAGNQNGITTPTVHVQEAPVRGSKGKKKNIEDPGGITTRIIHEPIKQKQPEGPRMIAATFKCPKNKTPGDVIEVINPHQLGQKIKVTIPKGTKPKKQFRVLVPLPGKKIEILSSCCICTKTLPKKEEDTHTIRAPLRVCDHLCCNSCHALIEGKICPKCSIPVPKHDTFKLLPFVQQLDNSESIIEAMLDEYFVYKESLRAIKDRTIKEALEEASEKTLRAVDKHYRRASLKVHPDRFGDKFRDEFERLTKARNILRDDTLRRSYLDEMIDISCKASLGLIPKSHSLWMANNDPDKKEQSRPETKKPEAGKKKATLRIDGGLVNSKPKRPIVNIRGRNNVSVFMPIVDRYQFQKYAQKVVVYGSCGNLSEAEIVLKEISIDNDPTAEFTTDDGGISTTVELSEEGVWDLYWNLIISFDDGVNLRETPKSDESRVDLSNGEQQAMMAEKDGLIVLAHRRRLLLKNIMKSQMPTERHQIEERCNELHHLIVKAIYIKKKLEEIVKIAKEKSCPSLDGLATAIRDAQIDKETIEGSMVKYEKRDVRKEFRRFLATQLERGMGEDLISAITREDLSNRGGDANRLFQLLIEGKKASSLAFNETVLAAAFGRDDLFTPKQRETLRDKITAISDASTKELELVIAEEVKNKKEYIERSLMEEKVKALGFGRGQHVIIHDLNSRADLNGSTGFYMGLGEGDRYIIKLTTGREVSLKKENFSVWDESNLHTFALHTSLAPPIFPLIPAPKPASVKAPLPKSVPVEAHASSAVAIIDVDAAIANLSNSRSNMQSARPTRKDSPVIEKWSSHDVHEKICRICLEETRLELLISPCDCKGSGRWVHWHCLNEWRTKNGELKTCGECLVEYYVDPQVTAAVKAATTTTVAKASAVTTKTETKKPSCTSSVIATSGSTSSSFPSKNAHSTNDYGACYTKKRRCYHEINCIHLRRSPDLCGFFHTEEEILFHHPNYRDQIPCDKKPAKTFKQTFTRETHSYAKAINNNDSLTTKTEKTASESSSVLPNSQELFIESTCVGLVLGKNHKNLVRIMSDTGSKIKILKNNTNGSILLKVSGTTSQSVDAAIKLMRTASYHGKNHLKFMPAPIPAPVPATSFAAWESPTLFASNNNNSTGAANSRMTDGINDSSNLNNNNNNSNNINSDININNNNTSSYQAVMATEDSTSILSGLTGEGDYSFLDSRNVAFGGTTNGCNVMTSILPPISSLLPSQQLQPPPFKPIVSQVISEGTGSVSRSAISSSFFSTQQLIQPQQSVEVPTPPAVPVAQTPPPLTVAAAAVSPIESNISNNNNNDDLAFTEFLVSKNDCFKVSPEIFHSWLVSQDIVSMDDLIDACEDDEFVSEEMRNGGLKAFKKKGFIKAVSTYNP</sequence>
<dbReference type="CDD" id="cd00105">
    <property type="entry name" value="KH-I"/>
    <property type="match status" value="1"/>
</dbReference>
<dbReference type="Pfam" id="PF00226">
    <property type="entry name" value="DnaJ"/>
    <property type="match status" value="1"/>
</dbReference>
<evidence type="ECO:0000256" key="3">
    <source>
        <dbReference type="ARBA" id="ARBA00022833"/>
    </source>
</evidence>
<evidence type="ECO:0000256" key="2">
    <source>
        <dbReference type="ARBA" id="ARBA00022771"/>
    </source>
</evidence>
<keyword evidence="4" id="KW-0694">RNA-binding</keyword>
<dbReference type="PROSITE" id="PS50076">
    <property type="entry name" value="DNAJ_2"/>
    <property type="match status" value="1"/>
</dbReference>
<reference evidence="8 9" key="1">
    <citation type="submission" date="2016-09" db="EMBL/GenBank/DDBJ databases">
        <title>Extensive genetic diversity and differential bi-allelic expression allows diatom success in the polar Southern Ocean.</title>
        <authorList>
            <consortium name="DOE Joint Genome Institute"/>
            <person name="Mock T."/>
            <person name="Otillar R.P."/>
            <person name="Strauss J."/>
            <person name="Dupont C."/>
            <person name="Frickenhaus S."/>
            <person name="Maumus F."/>
            <person name="Mcmullan M."/>
            <person name="Sanges R."/>
            <person name="Schmutz J."/>
            <person name="Toseland A."/>
            <person name="Valas R."/>
            <person name="Veluchamy A."/>
            <person name="Ward B.J."/>
            <person name="Allen A."/>
            <person name="Barry K."/>
            <person name="Falciatore A."/>
            <person name="Ferrante M."/>
            <person name="Fortunato A.E."/>
            <person name="Gloeckner G."/>
            <person name="Gruber A."/>
            <person name="Hipkin R."/>
            <person name="Janech M."/>
            <person name="Kroth P."/>
            <person name="Leese F."/>
            <person name="Lindquist E."/>
            <person name="Lyon B.R."/>
            <person name="Martin J."/>
            <person name="Mayer C."/>
            <person name="Parker M."/>
            <person name="Quesneville H."/>
            <person name="Raymond J."/>
            <person name="Uhlig C."/>
            <person name="Valentin K.U."/>
            <person name="Worden A.Z."/>
            <person name="Armbrust E.V."/>
            <person name="Bowler C."/>
            <person name="Green B."/>
            <person name="Moulton V."/>
            <person name="Van Oosterhout C."/>
            <person name="Grigoriev I."/>
        </authorList>
    </citation>
    <scope>NUCLEOTIDE SEQUENCE [LARGE SCALE GENOMIC DNA]</scope>
    <source>
        <strain evidence="8 9">CCMP1102</strain>
    </source>
</reference>
<dbReference type="SUPFAM" id="SSF57850">
    <property type="entry name" value="RING/U-box"/>
    <property type="match status" value="1"/>
</dbReference>
<dbReference type="PANTHER" id="PTHR20916:SF18">
    <property type="entry name" value="IPT_TIG DOMAIN-CONTAINING PROTEIN"/>
    <property type="match status" value="1"/>
</dbReference>
<name>A0A1E7EYN8_9STRA</name>
<evidence type="ECO:0000313" key="9">
    <source>
        <dbReference type="Proteomes" id="UP000095751"/>
    </source>
</evidence>
<keyword evidence="3" id="KW-0862">Zinc</keyword>
<dbReference type="Pfam" id="PF00013">
    <property type="entry name" value="KH_1"/>
    <property type="match status" value="1"/>
</dbReference>
<evidence type="ECO:0000256" key="4">
    <source>
        <dbReference type="PROSITE-ProRule" id="PRU00117"/>
    </source>
</evidence>
<dbReference type="PANTHER" id="PTHR20916">
    <property type="entry name" value="CYSTEINE AND GLYCINE-RICH PROTEIN 2 BINDING PROTEIN"/>
    <property type="match status" value="1"/>
</dbReference>
<dbReference type="EMBL" id="KV784370">
    <property type="protein sequence ID" value="OEU10939.1"/>
    <property type="molecule type" value="Genomic_DNA"/>
</dbReference>
<dbReference type="SUPFAM" id="SSF46565">
    <property type="entry name" value="Chaperone J-domain"/>
    <property type="match status" value="1"/>
</dbReference>
<dbReference type="InterPro" id="IPR011016">
    <property type="entry name" value="Znf_RING-CH"/>
</dbReference>
<dbReference type="InterPro" id="IPR001623">
    <property type="entry name" value="DnaJ_domain"/>
</dbReference>
<protein>
    <recommendedName>
        <fullName evidence="10">RING-type E3 ubiquitin transferase</fullName>
    </recommendedName>
</protein>
<dbReference type="OrthoDB" id="259708at2759"/>
<dbReference type="GO" id="GO:0003723">
    <property type="term" value="F:RNA binding"/>
    <property type="evidence" value="ECO:0007669"/>
    <property type="project" value="UniProtKB-UniRule"/>
</dbReference>
<feature type="region of interest" description="Disordered" evidence="5">
    <location>
        <begin position="204"/>
        <end position="305"/>
    </location>
</feature>
<feature type="domain" description="J" evidence="6">
    <location>
        <begin position="642"/>
        <end position="706"/>
    </location>
</feature>
<dbReference type="PROSITE" id="PS51292">
    <property type="entry name" value="ZF_RING_CH"/>
    <property type="match status" value="1"/>
</dbReference>
<dbReference type="InParanoid" id="A0A1E7EYN8"/>
<keyword evidence="9" id="KW-1185">Reference proteome</keyword>
<accession>A0A1E7EYN8</accession>
<evidence type="ECO:0000259" key="7">
    <source>
        <dbReference type="PROSITE" id="PS51292"/>
    </source>
</evidence>
<dbReference type="InterPro" id="IPR004088">
    <property type="entry name" value="KH_dom_type_1"/>
</dbReference>
<dbReference type="CDD" id="cd16495">
    <property type="entry name" value="RING_CH-C4HC3_MARCH"/>
    <property type="match status" value="1"/>
</dbReference>
<dbReference type="Pfam" id="PF12906">
    <property type="entry name" value="RINGv"/>
    <property type="match status" value="1"/>
</dbReference>
<feature type="compositionally biased region" description="Low complexity" evidence="5">
    <location>
        <begin position="225"/>
        <end position="256"/>
    </location>
</feature>
<dbReference type="Gene3D" id="3.30.1370.10">
    <property type="entry name" value="K Homology domain, type 1"/>
    <property type="match status" value="1"/>
</dbReference>
<dbReference type="SUPFAM" id="SSF54791">
    <property type="entry name" value="Eukaryotic type KH-domain (KH-domain type I)"/>
    <property type="match status" value="1"/>
</dbReference>
<dbReference type="Proteomes" id="UP000095751">
    <property type="component" value="Unassembled WGS sequence"/>
</dbReference>
<evidence type="ECO:0000256" key="5">
    <source>
        <dbReference type="SAM" id="MobiDB-lite"/>
    </source>
</evidence>
<dbReference type="SMART" id="SM00744">
    <property type="entry name" value="RINGv"/>
    <property type="match status" value="1"/>
</dbReference>
<evidence type="ECO:0000313" key="8">
    <source>
        <dbReference type="EMBL" id="OEU10939.1"/>
    </source>
</evidence>
<dbReference type="CDD" id="cd06257">
    <property type="entry name" value="DnaJ"/>
    <property type="match status" value="1"/>
</dbReference>
<keyword evidence="2" id="KW-0863">Zinc-finger</keyword>
<feature type="region of interest" description="Disordered" evidence="5">
    <location>
        <begin position="725"/>
        <end position="749"/>
    </location>
</feature>
<keyword evidence="1" id="KW-0479">Metal-binding</keyword>
<dbReference type="GO" id="GO:0008270">
    <property type="term" value="F:zinc ion binding"/>
    <property type="evidence" value="ECO:0007669"/>
    <property type="project" value="UniProtKB-KW"/>
</dbReference>
<evidence type="ECO:0000259" key="6">
    <source>
        <dbReference type="PROSITE" id="PS50076"/>
    </source>
</evidence>
<organism evidence="8 9">
    <name type="scientific">Fragilariopsis cylindrus CCMP1102</name>
    <dbReference type="NCBI Taxonomy" id="635003"/>
    <lineage>
        <taxon>Eukaryota</taxon>
        <taxon>Sar</taxon>
        <taxon>Stramenopiles</taxon>
        <taxon>Ochrophyta</taxon>
        <taxon>Bacillariophyta</taxon>
        <taxon>Bacillariophyceae</taxon>
        <taxon>Bacillariophycidae</taxon>
        <taxon>Bacillariales</taxon>
        <taxon>Bacillariaceae</taxon>
        <taxon>Fragilariopsis</taxon>
    </lineage>
</organism>
<dbReference type="Gene3D" id="3.30.40.10">
    <property type="entry name" value="Zinc/RING finger domain, C3HC4 (zinc finger)"/>
    <property type="match status" value="1"/>
</dbReference>
<dbReference type="InterPro" id="IPR013083">
    <property type="entry name" value="Znf_RING/FYVE/PHD"/>
</dbReference>
<proteinExistence type="predicted"/>
<feature type="domain" description="RING-CH-type" evidence="7">
    <location>
        <begin position="1237"/>
        <end position="1298"/>
    </location>
</feature>
<feature type="region of interest" description="Disordered" evidence="5">
    <location>
        <begin position="1559"/>
        <end position="1585"/>
    </location>
</feature>
<dbReference type="InterPro" id="IPR036869">
    <property type="entry name" value="J_dom_sf"/>
</dbReference>
<gene>
    <name evidence="8" type="ORF">FRACYDRAFT_246814</name>
</gene>